<reference evidence="2 3" key="1">
    <citation type="submission" date="2016-10" db="EMBL/GenBank/DDBJ databases">
        <authorList>
            <person name="de Groot N.N."/>
        </authorList>
    </citation>
    <scope>NUCLEOTIDE SEQUENCE [LARGE SCALE GENOMIC DNA]</scope>
    <source>
        <strain evidence="2 3">DSM 21800</strain>
    </source>
</reference>
<dbReference type="Gene3D" id="3.40.630.30">
    <property type="match status" value="1"/>
</dbReference>
<organism evidence="2 3">
    <name type="scientific">Microlunatus soli</name>
    <dbReference type="NCBI Taxonomy" id="630515"/>
    <lineage>
        <taxon>Bacteria</taxon>
        <taxon>Bacillati</taxon>
        <taxon>Actinomycetota</taxon>
        <taxon>Actinomycetes</taxon>
        <taxon>Propionibacteriales</taxon>
        <taxon>Propionibacteriaceae</taxon>
        <taxon>Microlunatus</taxon>
    </lineage>
</organism>
<sequence length="351" mass="38081">MDTDPISAVTPDLGIDDRVTVRHRLDDGSATDVVGWVVELDDDRIRVQPPSPGADAEPVTVARRRIILAKRVPPAMGGRPPHRVSAEELQLAALPGWIADSEPLADWTLRYGNGFTGRANSCLAVGDPGIPYAEAAGLIVERYAAAGLEPMAQVITDSEPDLRLRELGWRPTYVETTVMAHTLNGLLESQLHNGSDASAHASADRVRIDTELTEDWWQGYLKYRPIPDHPTARRILINNPPVGLASVRPGPAAAAGSGSSEASRTEAIVALGRGQVTRDWLGIAGLWTDPDHRRQGLATMIIRALARWAARRGARNAYLQVATENVGAVAAYQRLGFTRHHDYCYLAPPSE</sequence>
<proteinExistence type="predicted"/>
<dbReference type="EMBL" id="LT629772">
    <property type="protein sequence ID" value="SDS20051.1"/>
    <property type="molecule type" value="Genomic_DNA"/>
</dbReference>
<gene>
    <name evidence="2" type="ORF">SAMN04489812_1187</name>
</gene>
<evidence type="ECO:0000313" key="3">
    <source>
        <dbReference type="Proteomes" id="UP000199103"/>
    </source>
</evidence>
<dbReference type="STRING" id="630515.SAMN04489812_1187"/>
<dbReference type="Pfam" id="PF24553">
    <property type="entry name" value="Rv0428c_C"/>
    <property type="match status" value="1"/>
</dbReference>
<dbReference type="OrthoDB" id="9775595at2"/>
<dbReference type="CDD" id="cd04301">
    <property type="entry name" value="NAT_SF"/>
    <property type="match status" value="1"/>
</dbReference>
<dbReference type="GO" id="GO:0016747">
    <property type="term" value="F:acyltransferase activity, transferring groups other than amino-acyl groups"/>
    <property type="evidence" value="ECO:0007669"/>
    <property type="project" value="InterPro"/>
</dbReference>
<protein>
    <submittedName>
        <fullName evidence="2">Acetyltransferase (GNAT) family protein</fullName>
    </submittedName>
</protein>
<dbReference type="InterPro" id="IPR016181">
    <property type="entry name" value="Acyl_CoA_acyltransferase"/>
</dbReference>
<dbReference type="AlphaFoldDB" id="A0A1H1Q954"/>
<evidence type="ECO:0000259" key="1">
    <source>
        <dbReference type="PROSITE" id="PS51186"/>
    </source>
</evidence>
<dbReference type="InterPro" id="IPR000182">
    <property type="entry name" value="GNAT_dom"/>
</dbReference>
<dbReference type="Proteomes" id="UP000199103">
    <property type="component" value="Chromosome I"/>
</dbReference>
<dbReference type="RefSeq" id="WP_157683234.1">
    <property type="nucleotide sequence ID" value="NZ_LT629772.1"/>
</dbReference>
<keyword evidence="2" id="KW-0808">Transferase</keyword>
<name>A0A1H1Q954_9ACTN</name>
<dbReference type="SUPFAM" id="SSF55729">
    <property type="entry name" value="Acyl-CoA N-acyltransferases (Nat)"/>
    <property type="match status" value="1"/>
</dbReference>
<keyword evidence="3" id="KW-1185">Reference proteome</keyword>
<dbReference type="InterPro" id="IPR056935">
    <property type="entry name" value="Rv0428c-like_C"/>
</dbReference>
<evidence type="ECO:0000313" key="2">
    <source>
        <dbReference type="EMBL" id="SDS20051.1"/>
    </source>
</evidence>
<accession>A0A1H1Q954</accession>
<feature type="domain" description="N-acetyltransferase" evidence="1">
    <location>
        <begin position="204"/>
        <end position="351"/>
    </location>
</feature>
<dbReference type="PROSITE" id="PS51186">
    <property type="entry name" value="GNAT"/>
    <property type="match status" value="1"/>
</dbReference>
<dbReference type="PANTHER" id="PTHR43072">
    <property type="entry name" value="N-ACETYLTRANSFERASE"/>
    <property type="match status" value="1"/>
</dbReference>